<comment type="caution">
    <text evidence="1">The sequence shown here is derived from an EMBL/GenBank/DDBJ whole genome shotgun (WGS) entry which is preliminary data.</text>
</comment>
<dbReference type="AlphaFoldDB" id="A0A2R5FEF5"/>
<evidence type="ECO:0000313" key="1">
    <source>
        <dbReference type="EMBL" id="GBG14911.1"/>
    </source>
</evidence>
<accession>A0A2R5FEF5</accession>
<reference evidence="1 2" key="1">
    <citation type="journal article" date="2018" name="Environ. Microbiol.">
        <title>Isolation and genomic characterization of Novimethylophilus kurashikiensis gen. nov. sp. nov., a new lanthanide-dependent methylotrophic species of Methylophilaceae.</title>
        <authorList>
            <person name="Lv H."/>
            <person name="Sahin N."/>
            <person name="Tani A."/>
        </authorList>
    </citation>
    <scope>NUCLEOTIDE SEQUENCE [LARGE SCALE GENOMIC DNA]</scope>
    <source>
        <strain evidence="1 2">La2-4</strain>
    </source>
</reference>
<dbReference type="EMBL" id="BDOQ01000012">
    <property type="protein sequence ID" value="GBG14911.1"/>
    <property type="molecule type" value="Genomic_DNA"/>
</dbReference>
<dbReference type="Proteomes" id="UP000245081">
    <property type="component" value="Unassembled WGS sequence"/>
</dbReference>
<dbReference type="Pfam" id="PF04245">
    <property type="entry name" value="NA37"/>
    <property type="match status" value="1"/>
</dbReference>
<proteinExistence type="predicted"/>
<name>A0A2R5FEF5_9PROT</name>
<gene>
    <name evidence="1" type="ORF">NMK_2512</name>
</gene>
<keyword evidence="2" id="KW-1185">Reference proteome</keyword>
<organism evidence="1 2">
    <name type="scientific">Novimethylophilus kurashikiensis</name>
    <dbReference type="NCBI Taxonomy" id="1825523"/>
    <lineage>
        <taxon>Bacteria</taxon>
        <taxon>Pseudomonadati</taxon>
        <taxon>Pseudomonadota</taxon>
        <taxon>Betaproteobacteria</taxon>
        <taxon>Nitrosomonadales</taxon>
        <taxon>Methylophilaceae</taxon>
        <taxon>Novimethylophilus</taxon>
    </lineage>
</organism>
<evidence type="ECO:0000313" key="2">
    <source>
        <dbReference type="Proteomes" id="UP000245081"/>
    </source>
</evidence>
<protein>
    <submittedName>
        <fullName evidence="1">Type II and III secretion system protein</fullName>
    </submittedName>
</protein>
<dbReference type="GO" id="GO:0009295">
    <property type="term" value="C:nucleoid"/>
    <property type="evidence" value="ECO:0007669"/>
    <property type="project" value="InterPro"/>
</dbReference>
<sequence>MSFSVDGVHMIFENLSITRIITHEVFERDNERNIVPPVYGTSLVTLNPQGIEAFCSRIMDAMGRASRALEMTIIQADAASTCSLADQLVDLDDALFVTSSSAAANKLTSAQGRRGLPGGILVVFTGSAGHPSKRIVGFIKAETHSGFTRQQNANGSISLQFLTNLLLTPQTKLYKIGIFVESDPGEAELQDRWRAFIYDDQISVSNKLSAAQYFYEGFLGCAFPETSARWTREFHDHTKDFIKQIDLPEEQKIDLHNALVTYLKVDQSPTVQTSVFAQSYFDDPALRDAYEQFMAQKDFPATAIHKDLSDVTTALRYRKVSFSEDIKLIVPADKFESMIRMEAIEGEADGHGEVPTWTRITVKDRIRKQE</sequence>
<dbReference type="InterPro" id="IPR007358">
    <property type="entry name" value="Nucleoid_associated_NdpA"/>
</dbReference>